<dbReference type="EMBL" id="JAJNDB010000001">
    <property type="protein sequence ID" value="MCD2193648.1"/>
    <property type="molecule type" value="Genomic_DNA"/>
</dbReference>
<proteinExistence type="predicted"/>
<evidence type="ECO:0000259" key="1">
    <source>
        <dbReference type="PROSITE" id="PS51658"/>
    </source>
</evidence>
<dbReference type="SUPFAM" id="SSF103256">
    <property type="entry name" value="Hypothetical protein TM0160"/>
    <property type="match status" value="1"/>
</dbReference>
<name>A0ABS8P6I9_9PSEU</name>
<reference evidence="2 3" key="1">
    <citation type="submission" date="2021-11" db="EMBL/GenBank/DDBJ databases">
        <title>Draft genome sequence of Actinomycetospora sp. SF1 isolated from the rhizosphere soil.</title>
        <authorList>
            <person name="Duangmal K."/>
            <person name="Chantavorakit T."/>
        </authorList>
    </citation>
    <scope>NUCLEOTIDE SEQUENCE [LARGE SCALE GENOMIC DNA]</scope>
    <source>
        <strain evidence="2 3">TBRC 5722</strain>
    </source>
</reference>
<accession>A0ABS8P6I9</accession>
<comment type="caution">
    <text evidence="2">The sequence shown here is derived from an EMBL/GenBank/DDBJ whole genome shotgun (WGS) entry which is preliminary data.</text>
</comment>
<protein>
    <submittedName>
        <fullName evidence="2">Bifunctional nuclease family protein</fullName>
    </submittedName>
</protein>
<dbReference type="PANTHER" id="PTHR15160">
    <property type="entry name" value="VON HIPPEL-LINDAU PROTEIN"/>
    <property type="match status" value="1"/>
</dbReference>
<dbReference type="PANTHER" id="PTHR15160:SF1">
    <property type="entry name" value="VON HIPPEL-LINDAU DISEASE TUMOR SUPPRESSOR"/>
    <property type="match status" value="1"/>
</dbReference>
<dbReference type="Gene3D" id="3.10.690.10">
    <property type="entry name" value="Bifunctional nuclease domain"/>
    <property type="match status" value="1"/>
</dbReference>
<dbReference type="PROSITE" id="PS51658">
    <property type="entry name" value="BFN"/>
    <property type="match status" value="1"/>
</dbReference>
<sequence length="189" mass="19615">MGEGGAEDREATLLGIGIDPASGAPLMVLRERGGARRAVPIWIGPAEAQQIALVVGRERPRRPLTHQLLIDVVAALGQRLTHVRICGLAEGTFLAEVALAGGARVSARPSDAVPVALAAAIPIYLATAVLDVAAMPLERIADGEFADPAPSPELAGAAEIDAHAAALRRWLDTTSPADFDRPPGNDDPH</sequence>
<keyword evidence="3" id="KW-1185">Reference proteome</keyword>
<dbReference type="InterPro" id="IPR003729">
    <property type="entry name" value="Bi_nuclease_dom"/>
</dbReference>
<dbReference type="Proteomes" id="UP001199469">
    <property type="component" value="Unassembled WGS sequence"/>
</dbReference>
<dbReference type="RefSeq" id="WP_230731981.1">
    <property type="nucleotide sequence ID" value="NZ_JAJNDB010000001.1"/>
</dbReference>
<evidence type="ECO:0000313" key="2">
    <source>
        <dbReference type="EMBL" id="MCD2193648.1"/>
    </source>
</evidence>
<evidence type="ECO:0000313" key="3">
    <source>
        <dbReference type="Proteomes" id="UP001199469"/>
    </source>
</evidence>
<gene>
    <name evidence="2" type="ORF">LQ327_09670</name>
</gene>
<feature type="domain" description="BFN" evidence="1">
    <location>
        <begin position="8"/>
        <end position="137"/>
    </location>
</feature>
<organism evidence="2 3">
    <name type="scientific">Actinomycetospora endophytica</name>
    <dbReference type="NCBI Taxonomy" id="2291215"/>
    <lineage>
        <taxon>Bacteria</taxon>
        <taxon>Bacillati</taxon>
        <taxon>Actinomycetota</taxon>
        <taxon>Actinomycetes</taxon>
        <taxon>Pseudonocardiales</taxon>
        <taxon>Pseudonocardiaceae</taxon>
        <taxon>Actinomycetospora</taxon>
    </lineage>
</organism>
<dbReference type="Pfam" id="PF02577">
    <property type="entry name" value="BFN_dom"/>
    <property type="match status" value="1"/>
</dbReference>
<dbReference type="InterPro" id="IPR036104">
    <property type="entry name" value="BFN_sf"/>
</dbReference>